<dbReference type="SUPFAM" id="SSF57184">
    <property type="entry name" value="Growth factor receptor domain"/>
    <property type="match status" value="1"/>
</dbReference>
<dbReference type="InterPro" id="IPR001881">
    <property type="entry name" value="EGF-like_Ca-bd_dom"/>
</dbReference>
<evidence type="ECO:0000256" key="2">
    <source>
        <dbReference type="ARBA" id="ARBA00022729"/>
    </source>
</evidence>
<evidence type="ECO:0000313" key="7">
    <source>
        <dbReference type="EMBL" id="CAH3146791.1"/>
    </source>
</evidence>
<evidence type="ECO:0000256" key="5">
    <source>
        <dbReference type="PROSITE-ProRule" id="PRU00076"/>
    </source>
</evidence>
<dbReference type="Proteomes" id="UP001159405">
    <property type="component" value="Unassembled WGS sequence"/>
</dbReference>
<feature type="domain" description="EGF-like" evidence="6">
    <location>
        <begin position="221"/>
        <end position="261"/>
    </location>
</feature>
<keyword evidence="4" id="KW-1015">Disulfide bond</keyword>
<dbReference type="EMBL" id="CALNXK010000079">
    <property type="protein sequence ID" value="CAH3146791.1"/>
    <property type="molecule type" value="Genomic_DNA"/>
</dbReference>
<dbReference type="InterPro" id="IPR009030">
    <property type="entry name" value="Growth_fac_rcpt_cys_sf"/>
</dbReference>
<keyword evidence="3" id="KW-0677">Repeat</keyword>
<evidence type="ECO:0000313" key="8">
    <source>
        <dbReference type="Proteomes" id="UP001159405"/>
    </source>
</evidence>
<dbReference type="SMART" id="SM00181">
    <property type="entry name" value="EGF"/>
    <property type="match status" value="2"/>
</dbReference>
<comment type="caution">
    <text evidence="5">Lacks conserved residue(s) required for the propagation of feature annotation.</text>
</comment>
<sequence>LPKFFAAFFESLRKIEIGLLDEGLYLFLLDFDECNNGSHDCLSNATCINTAGYFECKCKDGYIGDGRNCTGKDQLKHILRTIRPGCEEQNMAAIMFAQNLLSTARKRKAQNSIEKLRRRDEGSKARKILFEEENSIQNIAAAVVCSSTKLERKEKGPVEQRDCLWWQHGYHNWTNEEVKKKKPGNEITKGKLPKFFAAFFESLRKIEIGLLDEGLYLFLLDFDECNNGSHDCLSNATCINTAGYFECKCKDGYIGDGRNCTGKDQLK</sequence>
<dbReference type="Pfam" id="PF12947">
    <property type="entry name" value="EGF_3"/>
    <property type="match status" value="2"/>
</dbReference>
<accession>A0ABN8PMI1</accession>
<keyword evidence="2" id="KW-0732">Signal</keyword>
<keyword evidence="1 5" id="KW-0245">EGF-like domain</keyword>
<keyword evidence="8" id="KW-1185">Reference proteome</keyword>
<dbReference type="PROSITE" id="PS00010">
    <property type="entry name" value="ASX_HYDROXYL"/>
    <property type="match status" value="2"/>
</dbReference>
<dbReference type="InterPro" id="IPR018097">
    <property type="entry name" value="EGF_Ca-bd_CS"/>
</dbReference>
<dbReference type="PROSITE" id="PS01187">
    <property type="entry name" value="EGF_CA"/>
    <property type="match status" value="2"/>
</dbReference>
<dbReference type="InterPro" id="IPR000152">
    <property type="entry name" value="EGF-type_Asp/Asn_hydroxyl_site"/>
</dbReference>
<evidence type="ECO:0000259" key="6">
    <source>
        <dbReference type="PROSITE" id="PS50026"/>
    </source>
</evidence>
<dbReference type="Gene3D" id="2.10.25.10">
    <property type="entry name" value="Laminin"/>
    <property type="match status" value="2"/>
</dbReference>
<comment type="caution">
    <text evidence="7">The sequence shown here is derived from an EMBL/GenBank/DDBJ whole genome shotgun (WGS) entry which is preliminary data.</text>
</comment>
<dbReference type="InterPro" id="IPR024731">
    <property type="entry name" value="NELL2-like_EGF"/>
</dbReference>
<feature type="non-terminal residue" evidence="7">
    <location>
        <position position="1"/>
    </location>
</feature>
<protein>
    <recommendedName>
        <fullName evidence="6">EGF-like domain-containing protein</fullName>
    </recommendedName>
</protein>
<evidence type="ECO:0000256" key="1">
    <source>
        <dbReference type="ARBA" id="ARBA00022536"/>
    </source>
</evidence>
<dbReference type="PROSITE" id="PS01186">
    <property type="entry name" value="EGF_2"/>
    <property type="match status" value="2"/>
</dbReference>
<name>A0ABN8PMI1_9CNID</name>
<dbReference type="InterPro" id="IPR000742">
    <property type="entry name" value="EGF"/>
</dbReference>
<dbReference type="CDD" id="cd00054">
    <property type="entry name" value="EGF_CA"/>
    <property type="match status" value="2"/>
</dbReference>
<dbReference type="PANTHER" id="PTHR24039">
    <property type="entry name" value="FIBRILLIN-RELATED"/>
    <property type="match status" value="1"/>
</dbReference>
<feature type="non-terminal residue" evidence="7">
    <location>
        <position position="267"/>
    </location>
</feature>
<gene>
    <name evidence="7" type="ORF">PLOB_00045294</name>
</gene>
<organism evidence="7 8">
    <name type="scientific">Porites lobata</name>
    <dbReference type="NCBI Taxonomy" id="104759"/>
    <lineage>
        <taxon>Eukaryota</taxon>
        <taxon>Metazoa</taxon>
        <taxon>Cnidaria</taxon>
        <taxon>Anthozoa</taxon>
        <taxon>Hexacorallia</taxon>
        <taxon>Scleractinia</taxon>
        <taxon>Fungiina</taxon>
        <taxon>Poritidae</taxon>
        <taxon>Porites</taxon>
    </lineage>
</organism>
<dbReference type="PROSITE" id="PS50026">
    <property type="entry name" value="EGF_3"/>
    <property type="match status" value="2"/>
</dbReference>
<dbReference type="SMART" id="SM00179">
    <property type="entry name" value="EGF_CA"/>
    <property type="match status" value="2"/>
</dbReference>
<evidence type="ECO:0000256" key="3">
    <source>
        <dbReference type="ARBA" id="ARBA00022737"/>
    </source>
</evidence>
<feature type="domain" description="EGF-like" evidence="6">
    <location>
        <begin position="30"/>
        <end position="70"/>
    </location>
</feature>
<proteinExistence type="predicted"/>
<evidence type="ECO:0000256" key="4">
    <source>
        <dbReference type="ARBA" id="ARBA00023157"/>
    </source>
</evidence>
<reference evidence="7 8" key="1">
    <citation type="submission" date="2022-05" db="EMBL/GenBank/DDBJ databases">
        <authorList>
            <consortium name="Genoscope - CEA"/>
            <person name="William W."/>
        </authorList>
    </citation>
    <scope>NUCLEOTIDE SEQUENCE [LARGE SCALE GENOMIC DNA]</scope>
</reference>